<gene>
    <name evidence="1" type="primary">murC_11</name>
    <name evidence="1" type="ORF">g.40125</name>
</gene>
<name>A0A1D1Y8Y5_9ARAE</name>
<dbReference type="AlphaFoldDB" id="A0A1D1Y8Y5"/>
<protein>
    <submittedName>
        <fullName evidence="1">UDP-N-acetylmuramate--L-alanine ligase</fullName>
    </submittedName>
</protein>
<keyword evidence="1" id="KW-0436">Ligase</keyword>
<sequence length="99" mass="10675">MEEEEEARLLALFDFYWFDHAVLLKKNGAPTSAAADVEAELAGAGPPLSRRSSTLRRYLSDERALCTSSDSALRATPKLSSVVVSASGGAPSEEEEEEE</sequence>
<dbReference type="EMBL" id="GDJX01016831">
    <property type="protein sequence ID" value="JAT51105.1"/>
    <property type="molecule type" value="Transcribed_RNA"/>
</dbReference>
<feature type="non-terminal residue" evidence="1">
    <location>
        <position position="99"/>
    </location>
</feature>
<proteinExistence type="predicted"/>
<accession>A0A1D1Y8Y5</accession>
<dbReference type="GO" id="GO:0016874">
    <property type="term" value="F:ligase activity"/>
    <property type="evidence" value="ECO:0007669"/>
    <property type="project" value="UniProtKB-KW"/>
</dbReference>
<reference evidence="1" key="1">
    <citation type="submission" date="2015-07" db="EMBL/GenBank/DDBJ databases">
        <title>Transcriptome Assembly of Anthurium amnicola.</title>
        <authorList>
            <person name="Suzuki J."/>
        </authorList>
    </citation>
    <scope>NUCLEOTIDE SEQUENCE</scope>
</reference>
<organism evidence="1">
    <name type="scientific">Anthurium amnicola</name>
    <dbReference type="NCBI Taxonomy" id="1678845"/>
    <lineage>
        <taxon>Eukaryota</taxon>
        <taxon>Viridiplantae</taxon>
        <taxon>Streptophyta</taxon>
        <taxon>Embryophyta</taxon>
        <taxon>Tracheophyta</taxon>
        <taxon>Spermatophyta</taxon>
        <taxon>Magnoliopsida</taxon>
        <taxon>Liliopsida</taxon>
        <taxon>Araceae</taxon>
        <taxon>Pothoideae</taxon>
        <taxon>Potheae</taxon>
        <taxon>Anthurium</taxon>
    </lineage>
</organism>
<evidence type="ECO:0000313" key="1">
    <source>
        <dbReference type="EMBL" id="JAT51105.1"/>
    </source>
</evidence>